<evidence type="ECO:0000256" key="1">
    <source>
        <dbReference type="SAM" id="MobiDB-lite"/>
    </source>
</evidence>
<feature type="region of interest" description="Disordered" evidence="1">
    <location>
        <begin position="68"/>
        <end position="91"/>
    </location>
</feature>
<proteinExistence type="evidence at transcript level"/>
<protein>
    <submittedName>
        <fullName evidence="2">WRKY transcription factor 19</fullName>
    </submittedName>
</protein>
<evidence type="ECO:0000313" key="2">
    <source>
        <dbReference type="EMBL" id="AEO31471.1"/>
    </source>
</evidence>
<sequence>GLMLNSNIDFLSKTPLPFSPTLASLSASAPFPTVTLDLTHDPNHQFHHRPLGQFHATAPNSSLPSNFLTSPHLFSNHQSNHPIQAAATAAS</sequence>
<feature type="non-terminal residue" evidence="2">
    <location>
        <position position="91"/>
    </location>
</feature>
<dbReference type="EMBL" id="JF708958">
    <property type="protein sequence ID" value="AEO31471.1"/>
    <property type="molecule type" value="mRNA"/>
</dbReference>
<name>G3FF74_9ROSI</name>
<feature type="compositionally biased region" description="Polar residues" evidence="1">
    <location>
        <begin position="68"/>
        <end position="82"/>
    </location>
</feature>
<dbReference type="AlphaFoldDB" id="G3FF74"/>
<accession>G3FF74</accession>
<reference evidence="2" key="1">
    <citation type="submission" date="2011-03" db="EMBL/GenBank/DDBJ databases">
        <title>Studies on transcriptomics of somatic embryogenesis in Dimocarpus longan.</title>
        <authorList>
            <person name="Lai Z."/>
            <person name="Lin Y."/>
            <person name="Ye W."/>
            <person name="Cai A."/>
        </authorList>
    </citation>
    <scope>NUCLEOTIDE SEQUENCE</scope>
</reference>
<feature type="non-terminal residue" evidence="2">
    <location>
        <position position="1"/>
    </location>
</feature>
<organism evidence="2">
    <name type="scientific">Dimocarpus longan</name>
    <dbReference type="NCBI Taxonomy" id="128017"/>
    <lineage>
        <taxon>Eukaryota</taxon>
        <taxon>Viridiplantae</taxon>
        <taxon>Streptophyta</taxon>
        <taxon>Embryophyta</taxon>
        <taxon>Tracheophyta</taxon>
        <taxon>Spermatophyta</taxon>
        <taxon>Magnoliopsida</taxon>
        <taxon>eudicotyledons</taxon>
        <taxon>Gunneridae</taxon>
        <taxon>Pentapetalae</taxon>
        <taxon>rosids</taxon>
        <taxon>malvids</taxon>
        <taxon>Sapindales</taxon>
        <taxon>Sapindaceae</taxon>
        <taxon>Dimocarpus</taxon>
    </lineage>
</organism>